<organism evidence="1">
    <name type="scientific">Anopheles coluzzii</name>
    <name type="common">African malaria mosquito</name>
    <dbReference type="NCBI Taxonomy" id="1518534"/>
    <lineage>
        <taxon>Eukaryota</taxon>
        <taxon>Metazoa</taxon>
        <taxon>Ecdysozoa</taxon>
        <taxon>Arthropoda</taxon>
        <taxon>Hexapoda</taxon>
        <taxon>Insecta</taxon>
        <taxon>Pterygota</taxon>
        <taxon>Neoptera</taxon>
        <taxon>Endopterygota</taxon>
        <taxon>Diptera</taxon>
        <taxon>Nematocera</taxon>
        <taxon>Culicoidea</taxon>
        <taxon>Culicidae</taxon>
        <taxon>Anophelinae</taxon>
        <taxon>Anopheles</taxon>
    </lineage>
</organism>
<evidence type="ECO:0000313" key="1">
    <source>
        <dbReference type="EnsemblMetazoa" id="ACOM040361-PA.1"/>
    </source>
</evidence>
<dbReference type="Proteomes" id="UP000075882">
    <property type="component" value="Unassembled WGS sequence"/>
</dbReference>
<protein>
    <submittedName>
        <fullName evidence="1">Uncharacterized protein</fullName>
    </submittedName>
</protein>
<dbReference type="EnsemblMetazoa" id="ACOM040361-RA">
    <property type="protein sequence ID" value="ACOM040361-PA.1"/>
    <property type="gene ID" value="ACOM040361"/>
</dbReference>
<dbReference type="AlphaFoldDB" id="A0A8W7Q033"/>
<sequence length="191" mass="20648">MLQKIQMLGRNNSKLEDGTAAGRKWVVKLLHLSKLASLLQPGIRLLEGSQNANATECAKNPKLPSAEFQKPFLPAIKTRSKPNVPARTHTWATAAKGKCALGDANSSGSSSFRFAVVGLLCRQIACRLLLVLLLVLGSNTSRHKRGGGIQYHKDTFPLLVKASLAARDKTTLKTASKLVIDAILHSLEMTN</sequence>
<name>A0A8W7Q033_ANOCL</name>
<reference evidence="1" key="1">
    <citation type="submission" date="2022-08" db="UniProtKB">
        <authorList>
            <consortium name="EnsemblMetazoa"/>
        </authorList>
    </citation>
    <scope>IDENTIFICATION</scope>
</reference>
<accession>A0A8W7Q033</accession>
<proteinExistence type="predicted"/>